<reference evidence="1" key="1">
    <citation type="submission" date="2023-03" db="EMBL/GenBank/DDBJ databases">
        <title>Massive genome expansion in bonnet fungi (Mycena s.s.) driven by repeated elements and novel gene families across ecological guilds.</title>
        <authorList>
            <consortium name="Lawrence Berkeley National Laboratory"/>
            <person name="Harder C.B."/>
            <person name="Miyauchi S."/>
            <person name="Viragh M."/>
            <person name="Kuo A."/>
            <person name="Thoen E."/>
            <person name="Andreopoulos B."/>
            <person name="Lu D."/>
            <person name="Skrede I."/>
            <person name="Drula E."/>
            <person name="Henrissat B."/>
            <person name="Morin E."/>
            <person name="Kohler A."/>
            <person name="Barry K."/>
            <person name="LaButti K."/>
            <person name="Morin E."/>
            <person name="Salamov A."/>
            <person name="Lipzen A."/>
            <person name="Mereny Z."/>
            <person name="Hegedus B."/>
            <person name="Baldrian P."/>
            <person name="Stursova M."/>
            <person name="Weitz H."/>
            <person name="Taylor A."/>
            <person name="Grigoriev I.V."/>
            <person name="Nagy L.G."/>
            <person name="Martin F."/>
            <person name="Kauserud H."/>
        </authorList>
    </citation>
    <scope>NUCLEOTIDE SEQUENCE</scope>
    <source>
        <strain evidence="1">CBHHK200</strain>
    </source>
</reference>
<dbReference type="EMBL" id="JARJCM010000011">
    <property type="protein sequence ID" value="KAJ7042763.1"/>
    <property type="molecule type" value="Genomic_DNA"/>
</dbReference>
<dbReference type="AlphaFoldDB" id="A0AAD6TB66"/>
<accession>A0AAD6TB66</accession>
<organism evidence="1 2">
    <name type="scientific">Mycena alexandri</name>
    <dbReference type="NCBI Taxonomy" id="1745969"/>
    <lineage>
        <taxon>Eukaryota</taxon>
        <taxon>Fungi</taxon>
        <taxon>Dikarya</taxon>
        <taxon>Basidiomycota</taxon>
        <taxon>Agaricomycotina</taxon>
        <taxon>Agaricomycetes</taxon>
        <taxon>Agaricomycetidae</taxon>
        <taxon>Agaricales</taxon>
        <taxon>Marasmiineae</taxon>
        <taxon>Mycenaceae</taxon>
        <taxon>Mycena</taxon>
    </lineage>
</organism>
<dbReference type="Proteomes" id="UP001218188">
    <property type="component" value="Unassembled WGS sequence"/>
</dbReference>
<evidence type="ECO:0000313" key="2">
    <source>
        <dbReference type="Proteomes" id="UP001218188"/>
    </source>
</evidence>
<comment type="caution">
    <text evidence="1">The sequence shown here is derived from an EMBL/GenBank/DDBJ whole genome shotgun (WGS) entry which is preliminary data.</text>
</comment>
<gene>
    <name evidence="1" type="ORF">C8F04DRAFT_1289945</name>
</gene>
<name>A0AAD6TB66_9AGAR</name>
<evidence type="ECO:0000313" key="1">
    <source>
        <dbReference type="EMBL" id="KAJ7042763.1"/>
    </source>
</evidence>
<protein>
    <submittedName>
        <fullName evidence="1">Uncharacterized protein</fullName>
    </submittedName>
</protein>
<sequence length="150" mass="16934">MTPTIMRLFIDDRVRPRLPNVLKTNIMNRLKLRRPRQVALGFFVVSYDDSTLSRNLQGMYSTLQPLLDKSITCIALSPYFAGHYFVAFSDGSAQRNLPQEMHTDVKDVVGSPRPFPAAAPAQTLLGATLKYQLAVHTGMALNRMFRTCWS</sequence>
<keyword evidence="2" id="KW-1185">Reference proteome</keyword>
<proteinExistence type="predicted"/>